<dbReference type="InterPro" id="IPR036388">
    <property type="entry name" value="WH-like_DNA-bd_sf"/>
</dbReference>
<keyword evidence="4" id="KW-1133">Transmembrane helix</keyword>
<evidence type="ECO:0000256" key="1">
    <source>
        <dbReference type="ARBA" id="ARBA00023015"/>
    </source>
</evidence>
<comment type="caution">
    <text evidence="6">The sequence shown here is derived from an EMBL/GenBank/DDBJ whole genome shotgun (WGS) entry which is preliminary data.</text>
</comment>
<dbReference type="CDD" id="cd06170">
    <property type="entry name" value="LuxR_C_like"/>
    <property type="match status" value="1"/>
</dbReference>
<feature type="transmembrane region" description="Helical" evidence="4">
    <location>
        <begin position="322"/>
        <end position="342"/>
    </location>
</feature>
<name>A0ABV1JA21_9ACTN</name>
<keyword evidence="4" id="KW-0472">Membrane</keyword>
<gene>
    <name evidence="6" type="ORF">AAA083_02940</name>
</gene>
<evidence type="ECO:0000313" key="7">
    <source>
        <dbReference type="Proteomes" id="UP001487305"/>
    </source>
</evidence>
<keyword evidence="4" id="KW-0812">Transmembrane</keyword>
<dbReference type="PANTHER" id="PTHR44688">
    <property type="entry name" value="DNA-BINDING TRANSCRIPTIONAL ACTIVATOR DEVR_DOSR"/>
    <property type="match status" value="1"/>
</dbReference>
<feature type="transmembrane region" description="Helical" evidence="4">
    <location>
        <begin position="293"/>
        <end position="310"/>
    </location>
</feature>
<feature type="transmembrane region" description="Helical" evidence="4">
    <location>
        <begin position="164"/>
        <end position="182"/>
    </location>
</feature>
<evidence type="ECO:0000259" key="5">
    <source>
        <dbReference type="PROSITE" id="PS50043"/>
    </source>
</evidence>
<feature type="transmembrane region" description="Helical" evidence="4">
    <location>
        <begin position="349"/>
        <end position="371"/>
    </location>
</feature>
<feature type="transmembrane region" description="Helical" evidence="4">
    <location>
        <begin position="383"/>
        <end position="404"/>
    </location>
</feature>
<feature type="domain" description="HTH luxR-type" evidence="5">
    <location>
        <begin position="442"/>
        <end position="507"/>
    </location>
</feature>
<feature type="transmembrane region" description="Helical" evidence="4">
    <location>
        <begin position="106"/>
        <end position="125"/>
    </location>
</feature>
<dbReference type="Proteomes" id="UP001487305">
    <property type="component" value="Unassembled WGS sequence"/>
</dbReference>
<dbReference type="InterPro" id="IPR000792">
    <property type="entry name" value="Tscrpt_reg_LuxR_C"/>
</dbReference>
<feature type="transmembrane region" description="Helical" evidence="4">
    <location>
        <begin position="188"/>
        <end position="209"/>
    </location>
</feature>
<feature type="transmembrane region" description="Helical" evidence="4">
    <location>
        <begin position="131"/>
        <end position="157"/>
    </location>
</feature>
<keyword evidence="1" id="KW-0805">Transcription regulation</keyword>
<dbReference type="RefSeq" id="WP_102373507.1">
    <property type="nucleotide sequence ID" value="NZ_JBBNOP010000002.1"/>
</dbReference>
<dbReference type="Gene3D" id="1.10.10.10">
    <property type="entry name" value="Winged helix-like DNA-binding domain superfamily/Winged helix DNA-binding domain"/>
    <property type="match status" value="1"/>
</dbReference>
<dbReference type="InterPro" id="IPR016032">
    <property type="entry name" value="Sig_transdc_resp-reg_C-effctor"/>
</dbReference>
<feature type="transmembrane region" description="Helical" evidence="4">
    <location>
        <begin position="263"/>
        <end position="281"/>
    </location>
</feature>
<proteinExistence type="predicted"/>
<dbReference type="PROSITE" id="PS50043">
    <property type="entry name" value="HTH_LUXR_2"/>
    <property type="match status" value="1"/>
</dbReference>
<keyword evidence="2" id="KW-0238">DNA-binding</keyword>
<dbReference type="SMART" id="SM00421">
    <property type="entry name" value="HTH_LUXR"/>
    <property type="match status" value="1"/>
</dbReference>
<dbReference type="Pfam" id="PF00196">
    <property type="entry name" value="GerE"/>
    <property type="match status" value="1"/>
</dbReference>
<accession>A0ABV1JA21</accession>
<dbReference type="SUPFAM" id="SSF46894">
    <property type="entry name" value="C-terminal effector domain of the bipartite response regulators"/>
    <property type="match status" value="1"/>
</dbReference>
<dbReference type="PANTHER" id="PTHR44688:SF16">
    <property type="entry name" value="DNA-BINDING TRANSCRIPTIONAL ACTIVATOR DEVR_DOSR"/>
    <property type="match status" value="1"/>
</dbReference>
<keyword evidence="3" id="KW-0804">Transcription</keyword>
<sequence>MPISCEATILLRNQVIKYTVVMGKSPSNIAHALKRGPTEDTRTFAQCLCALGLLVFSNWSLNNHLFPLYDVHLSSIRELCTSANGIALVFIAITSVWRPRILKARFFLFAAIAGSALGPITIYAGNVFGSLPVLTAGACATSIARGICTIFVGLLLCKLSDKRALACIVLAELGATAASLVFPTGYSTIMLVMHAACLIAIIGLSYPAAQHVLVKLGEKPSPHDEAITQPSSYVPFNHQIFMCFLLFRIVYGFMLTFGEIGGIPANSLWSLVVFAIAFAFIVGKAGWITADRLFRIALLLSIAGFLLVPASQLVRFSVPNGLISSGIAVFEVFNWIVLCSLARRNTHGAVSVFAWGFALNAIGVIIGANAGRFTNQYWHDDSQVVIIVVAAITFALVAYVIAVLRDFSFDKAISEVHESVAPKTTLEADSVTESTIYERCETLVREYSLTKREEEVLKLLARGRTGVFIQSELCVSYNTIKAHVKHIYTKLDVHTHQELIDLVESLS</sequence>
<keyword evidence="7" id="KW-1185">Reference proteome</keyword>
<dbReference type="PRINTS" id="PR00038">
    <property type="entry name" value="HTHLUXR"/>
</dbReference>
<dbReference type="EMBL" id="JBBNOP010000002">
    <property type="protein sequence ID" value="MEQ3361930.1"/>
    <property type="molecule type" value="Genomic_DNA"/>
</dbReference>
<organism evidence="6 7">
    <name type="scientific">Raoultibacter massiliensis</name>
    <dbReference type="NCBI Taxonomy" id="1852371"/>
    <lineage>
        <taxon>Bacteria</taxon>
        <taxon>Bacillati</taxon>
        <taxon>Actinomycetota</taxon>
        <taxon>Coriobacteriia</taxon>
        <taxon>Eggerthellales</taxon>
        <taxon>Eggerthellaceae</taxon>
        <taxon>Raoultibacter</taxon>
    </lineage>
</organism>
<evidence type="ECO:0000256" key="4">
    <source>
        <dbReference type="SAM" id="Phobius"/>
    </source>
</evidence>
<protein>
    <submittedName>
        <fullName evidence="6">LuxR C-terminal-related transcriptional regulator</fullName>
    </submittedName>
</protein>
<evidence type="ECO:0000313" key="6">
    <source>
        <dbReference type="EMBL" id="MEQ3361930.1"/>
    </source>
</evidence>
<feature type="transmembrane region" description="Helical" evidence="4">
    <location>
        <begin position="240"/>
        <end position="257"/>
    </location>
</feature>
<evidence type="ECO:0000256" key="3">
    <source>
        <dbReference type="ARBA" id="ARBA00023163"/>
    </source>
</evidence>
<evidence type="ECO:0000256" key="2">
    <source>
        <dbReference type="ARBA" id="ARBA00023125"/>
    </source>
</evidence>
<reference evidence="6 7" key="1">
    <citation type="submission" date="2024-04" db="EMBL/GenBank/DDBJ databases">
        <title>Human intestinal bacterial collection.</title>
        <authorList>
            <person name="Pauvert C."/>
            <person name="Hitch T.C.A."/>
            <person name="Clavel T."/>
        </authorList>
    </citation>
    <scope>NUCLEOTIDE SEQUENCE [LARGE SCALE GENOMIC DNA]</scope>
    <source>
        <strain evidence="6 7">CLA-KB-H42</strain>
    </source>
</reference>